<dbReference type="NCBIfam" id="TIGR00756">
    <property type="entry name" value="PPR"/>
    <property type="match status" value="1"/>
</dbReference>
<evidence type="ECO:0000256" key="2">
    <source>
        <dbReference type="PROSITE-ProRule" id="PRU00708"/>
    </source>
</evidence>
<dbReference type="EMBL" id="JABFUD020000008">
    <property type="protein sequence ID" value="KAI5076204.1"/>
    <property type="molecule type" value="Genomic_DNA"/>
</dbReference>
<protein>
    <recommendedName>
        <fullName evidence="5">Pentatricopeptide repeat-containing protein</fullName>
    </recommendedName>
</protein>
<dbReference type="GO" id="GO:0009451">
    <property type="term" value="P:RNA modification"/>
    <property type="evidence" value="ECO:0007669"/>
    <property type="project" value="InterPro"/>
</dbReference>
<proteinExistence type="predicted"/>
<keyword evidence="1" id="KW-0677">Repeat</keyword>
<dbReference type="Gene3D" id="1.25.40.10">
    <property type="entry name" value="Tetratricopeptide repeat domain"/>
    <property type="match status" value="1"/>
</dbReference>
<gene>
    <name evidence="3" type="ORF">GOP47_0008269</name>
</gene>
<dbReference type="AlphaFoldDB" id="A0A9D4UY85"/>
<sequence>MGLVMEFLTDRVTMLVAERQELKIEVSTQTRKGLGINVSISQDLYVCLLQSYGRQRALTEGRELHGFIETCIRVFDIMPNQDAVSWNIMIAAFARAGQIKEAFTFFNSMEMEKFAPDEALQRMISRRSQAIYFPGWAKNARFQTKLHSSVQLVLALPSNRESSCMRITLQTNFHLM</sequence>
<evidence type="ECO:0000313" key="4">
    <source>
        <dbReference type="Proteomes" id="UP000886520"/>
    </source>
</evidence>
<evidence type="ECO:0000313" key="3">
    <source>
        <dbReference type="EMBL" id="KAI5076204.1"/>
    </source>
</evidence>
<name>A0A9D4UY85_ADICA</name>
<dbReference type="PANTHER" id="PTHR47926">
    <property type="entry name" value="PENTATRICOPEPTIDE REPEAT-CONTAINING PROTEIN"/>
    <property type="match status" value="1"/>
</dbReference>
<organism evidence="3 4">
    <name type="scientific">Adiantum capillus-veneris</name>
    <name type="common">Maidenhair fern</name>
    <dbReference type="NCBI Taxonomy" id="13818"/>
    <lineage>
        <taxon>Eukaryota</taxon>
        <taxon>Viridiplantae</taxon>
        <taxon>Streptophyta</taxon>
        <taxon>Embryophyta</taxon>
        <taxon>Tracheophyta</taxon>
        <taxon>Polypodiopsida</taxon>
        <taxon>Polypodiidae</taxon>
        <taxon>Polypodiales</taxon>
        <taxon>Pteridineae</taxon>
        <taxon>Pteridaceae</taxon>
        <taxon>Vittarioideae</taxon>
        <taxon>Adiantum</taxon>
    </lineage>
</organism>
<dbReference type="OrthoDB" id="9990610at2759"/>
<evidence type="ECO:0008006" key="5">
    <source>
        <dbReference type="Google" id="ProtNLM"/>
    </source>
</evidence>
<dbReference type="InterPro" id="IPR002885">
    <property type="entry name" value="PPR_rpt"/>
</dbReference>
<dbReference type="InterPro" id="IPR011990">
    <property type="entry name" value="TPR-like_helical_dom_sf"/>
</dbReference>
<accession>A0A9D4UY85</accession>
<keyword evidence="4" id="KW-1185">Reference proteome</keyword>
<dbReference type="GO" id="GO:0003723">
    <property type="term" value="F:RNA binding"/>
    <property type="evidence" value="ECO:0007669"/>
    <property type="project" value="InterPro"/>
</dbReference>
<feature type="repeat" description="PPR" evidence="2">
    <location>
        <begin position="82"/>
        <end position="116"/>
    </location>
</feature>
<evidence type="ECO:0000256" key="1">
    <source>
        <dbReference type="ARBA" id="ARBA00022737"/>
    </source>
</evidence>
<dbReference type="PROSITE" id="PS51375">
    <property type="entry name" value="PPR"/>
    <property type="match status" value="1"/>
</dbReference>
<comment type="caution">
    <text evidence="3">The sequence shown here is derived from an EMBL/GenBank/DDBJ whole genome shotgun (WGS) entry which is preliminary data.</text>
</comment>
<dbReference type="Proteomes" id="UP000886520">
    <property type="component" value="Chromosome 8"/>
</dbReference>
<reference evidence="3" key="1">
    <citation type="submission" date="2021-01" db="EMBL/GenBank/DDBJ databases">
        <title>Adiantum capillus-veneris genome.</title>
        <authorList>
            <person name="Fang Y."/>
            <person name="Liao Q."/>
        </authorList>
    </citation>
    <scope>NUCLEOTIDE SEQUENCE</scope>
    <source>
        <strain evidence="3">H3</strain>
        <tissue evidence="3">Leaf</tissue>
    </source>
</reference>
<dbReference type="InterPro" id="IPR046960">
    <property type="entry name" value="PPR_At4g14850-like_plant"/>
</dbReference>
<dbReference type="Pfam" id="PF13041">
    <property type="entry name" value="PPR_2"/>
    <property type="match status" value="1"/>
</dbReference>